<sequence length="82" mass="9260">MPSCCPSSSSWIRCLTVLAYFFLVSSPAFFLSFYYTQIWDPTYVNKLISKRFDNGTLVVKEGISGTFGWKGLRNTTAKDQGN</sequence>
<keyword evidence="1" id="KW-1133">Transmembrane helix</keyword>
<gene>
    <name evidence="2" type="ORF">Mgra_00004920</name>
</gene>
<evidence type="ECO:0000313" key="2">
    <source>
        <dbReference type="EMBL" id="KAF7635678.1"/>
    </source>
</evidence>
<comment type="caution">
    <text evidence="2">The sequence shown here is derived from an EMBL/GenBank/DDBJ whole genome shotgun (WGS) entry which is preliminary data.</text>
</comment>
<protein>
    <submittedName>
        <fullName evidence="2">Uncharacterized protein</fullName>
    </submittedName>
</protein>
<organism evidence="2 3">
    <name type="scientific">Meloidogyne graminicola</name>
    <dbReference type="NCBI Taxonomy" id="189291"/>
    <lineage>
        <taxon>Eukaryota</taxon>
        <taxon>Metazoa</taxon>
        <taxon>Ecdysozoa</taxon>
        <taxon>Nematoda</taxon>
        <taxon>Chromadorea</taxon>
        <taxon>Rhabditida</taxon>
        <taxon>Tylenchina</taxon>
        <taxon>Tylenchomorpha</taxon>
        <taxon>Tylenchoidea</taxon>
        <taxon>Meloidogynidae</taxon>
        <taxon>Meloidogyninae</taxon>
        <taxon>Meloidogyne</taxon>
    </lineage>
</organism>
<feature type="non-terminal residue" evidence="2">
    <location>
        <position position="1"/>
    </location>
</feature>
<evidence type="ECO:0000313" key="3">
    <source>
        <dbReference type="Proteomes" id="UP000605970"/>
    </source>
</evidence>
<dbReference type="Pfam" id="PF15018">
    <property type="entry name" value="InaF-motif"/>
    <property type="match status" value="1"/>
</dbReference>
<accession>A0A8S9ZPZ2</accession>
<dbReference type="InterPro" id="IPR029162">
    <property type="entry name" value="InaF-motif"/>
</dbReference>
<keyword evidence="3" id="KW-1185">Reference proteome</keyword>
<dbReference type="AlphaFoldDB" id="A0A8S9ZPZ2"/>
<dbReference type="EMBL" id="JABEBT010000039">
    <property type="protein sequence ID" value="KAF7635678.1"/>
    <property type="molecule type" value="Genomic_DNA"/>
</dbReference>
<dbReference type="OrthoDB" id="5904613at2759"/>
<reference evidence="2" key="1">
    <citation type="journal article" date="2020" name="Ecol. Evol.">
        <title>Genome structure and content of the rice root-knot nematode (Meloidogyne graminicola).</title>
        <authorList>
            <person name="Phan N.T."/>
            <person name="Danchin E.G.J."/>
            <person name="Klopp C."/>
            <person name="Perfus-Barbeoch L."/>
            <person name="Kozlowski D.K."/>
            <person name="Koutsovoulos G.D."/>
            <person name="Lopez-Roques C."/>
            <person name="Bouchez O."/>
            <person name="Zahm M."/>
            <person name="Besnard G."/>
            <person name="Bellafiore S."/>
        </authorList>
    </citation>
    <scope>NUCLEOTIDE SEQUENCE</scope>
    <source>
        <strain evidence="2">VN-18</strain>
    </source>
</reference>
<name>A0A8S9ZPZ2_9BILA</name>
<proteinExistence type="predicted"/>
<evidence type="ECO:0000256" key="1">
    <source>
        <dbReference type="SAM" id="Phobius"/>
    </source>
</evidence>
<keyword evidence="1" id="KW-0812">Transmembrane</keyword>
<feature type="transmembrane region" description="Helical" evidence="1">
    <location>
        <begin position="12"/>
        <end position="35"/>
    </location>
</feature>
<keyword evidence="1" id="KW-0472">Membrane</keyword>
<dbReference type="Proteomes" id="UP000605970">
    <property type="component" value="Unassembled WGS sequence"/>
</dbReference>